<dbReference type="AlphaFoldDB" id="F8MLL2"/>
<keyword evidence="3" id="KW-1185">Reference proteome</keyword>
<feature type="compositionally biased region" description="Basic residues" evidence="1">
    <location>
        <begin position="192"/>
        <end position="209"/>
    </location>
</feature>
<dbReference type="KEGG" id="nte:NEUTE1DRAFT110539"/>
<name>F8MLL2_NEUT8</name>
<dbReference type="OrthoDB" id="10463081at2759"/>
<organism evidence="2 3">
    <name type="scientific">Neurospora tetrasperma (strain FGSC 2508 / ATCC MYA-4615 / P0657)</name>
    <dbReference type="NCBI Taxonomy" id="510951"/>
    <lineage>
        <taxon>Eukaryota</taxon>
        <taxon>Fungi</taxon>
        <taxon>Dikarya</taxon>
        <taxon>Ascomycota</taxon>
        <taxon>Pezizomycotina</taxon>
        <taxon>Sordariomycetes</taxon>
        <taxon>Sordariomycetidae</taxon>
        <taxon>Sordariales</taxon>
        <taxon>Sordariaceae</taxon>
        <taxon>Neurospora</taxon>
    </lineage>
</organism>
<evidence type="ECO:0000313" key="3">
    <source>
        <dbReference type="Proteomes" id="UP000008065"/>
    </source>
</evidence>
<evidence type="ECO:0000256" key="1">
    <source>
        <dbReference type="SAM" id="MobiDB-lite"/>
    </source>
</evidence>
<feature type="region of interest" description="Disordered" evidence="1">
    <location>
        <begin position="562"/>
        <end position="603"/>
    </location>
</feature>
<dbReference type="Proteomes" id="UP000008065">
    <property type="component" value="Unassembled WGS sequence"/>
</dbReference>
<feature type="region of interest" description="Disordered" evidence="1">
    <location>
        <begin position="249"/>
        <end position="353"/>
    </location>
</feature>
<dbReference type="RefSeq" id="XP_009851462.1">
    <property type="nucleotide sequence ID" value="XM_009853160.1"/>
</dbReference>
<feature type="region of interest" description="Disordered" evidence="1">
    <location>
        <begin position="33"/>
        <end position="224"/>
    </location>
</feature>
<accession>F8MLL2</accession>
<evidence type="ECO:0000313" key="2">
    <source>
        <dbReference type="EMBL" id="EGO58431.1"/>
    </source>
</evidence>
<feature type="compositionally biased region" description="Basic residues" evidence="1">
    <location>
        <begin position="141"/>
        <end position="151"/>
    </location>
</feature>
<feature type="compositionally biased region" description="Low complexity" evidence="1">
    <location>
        <begin position="397"/>
        <end position="406"/>
    </location>
</feature>
<reference evidence="3" key="1">
    <citation type="journal article" date="2011" name="Genetics">
        <title>Massive changes in genome architecture accompany the transition to self-fertility in the filamentous fungus Neurospora tetrasperma.</title>
        <authorList>
            <person name="Ellison C.E."/>
            <person name="Stajich J.E."/>
            <person name="Jacobson D.J."/>
            <person name="Natvig D.O."/>
            <person name="Lapidus A."/>
            <person name="Foster B."/>
            <person name="Aerts A."/>
            <person name="Riley R."/>
            <person name="Lindquist E.A."/>
            <person name="Grigoriev I.V."/>
            <person name="Taylor J.W."/>
        </authorList>
    </citation>
    <scope>NUCLEOTIDE SEQUENCE [LARGE SCALE GENOMIC DNA]</scope>
    <source>
        <strain evidence="3">FGSC 2508 / P0657</strain>
    </source>
</reference>
<feature type="region of interest" description="Disordered" evidence="1">
    <location>
        <begin position="382"/>
        <end position="434"/>
    </location>
</feature>
<feature type="compositionally biased region" description="Polar residues" evidence="1">
    <location>
        <begin position="591"/>
        <end position="603"/>
    </location>
</feature>
<proteinExistence type="predicted"/>
<sequence length="675" mass="73566">MVNGGDSQPWPWDISHRFMSTFNHFDELRTARKEGVQPLHRSDTSDKKPDRFHELRTARREGQPLPQSNTSKKRDGTTEGSHAYPGSRYRRPTPHQVEHRRQDDVAEAYPKGDSPLIDDLRRRIRSPPPPRTRATTPHPRASARRITKKTVRWADPLEQPTPERIRSERNRRDSEKPKNDGNETLGENRSCTIRRYRPSSIPRPKRRGAGVKTSKPSRFDRRPTPSFTIELVLAPQDAQSLQRPLSPLIPQAMPAPLRISPTNTSTRQSPKTIPSSSSAPAIQAKPPARSFSFEGQPEVITLSPDSRRPEQRPVTLITQEQPSLCQPTSFSYLKEKPRRRGTVPPHLPEARPTSAVVVAENSEPSLPSSSSTSSFQSAKSFWSDISSGSNKNRHSSSSKTSSPIKSDPGPSDATSAVDRASTPPSKTHVSKLPIASSASSSSFHAVKSFWSEISTSSSCGAIIDGEEDVKPPCGPSAISGRVDLCKTSKVADLARYTVNGPAIDRAQNSISRIPVSRPEGGSVGRDRYKSKIPVSSTASYHVTKTQPSRYVPLRAVIGISASGPGADAGSPVSGTGSASTSSFHTAKSHPSDSSDNNAYASGSKTSILQSNDSVQAEDTPALQAQLWHDVLTLCSSDLASCSPDCGCDDCLWSHHDDLDRCSMVAHVDDGKCRDR</sequence>
<gene>
    <name evidence="2" type="ORF">NEUTE1DRAFT_110539</name>
</gene>
<dbReference type="GeneID" id="20822521"/>
<feature type="compositionally biased region" description="Low complexity" evidence="1">
    <location>
        <begin position="268"/>
        <end position="288"/>
    </location>
</feature>
<dbReference type="VEuPathDB" id="FungiDB:NEUTE1DRAFT_110539"/>
<dbReference type="EMBL" id="GL891304">
    <property type="protein sequence ID" value="EGO58431.1"/>
    <property type="molecule type" value="Genomic_DNA"/>
</dbReference>
<feature type="compositionally biased region" description="Polar residues" evidence="1">
    <location>
        <begin position="572"/>
        <end position="585"/>
    </location>
</feature>
<protein>
    <submittedName>
        <fullName evidence="2">Uncharacterized protein</fullName>
    </submittedName>
</protein>
<feature type="compositionally biased region" description="Basic and acidic residues" evidence="1">
    <location>
        <begin position="161"/>
        <end position="181"/>
    </location>
</feature>
<feature type="compositionally biased region" description="Polar residues" evidence="1">
    <location>
        <begin position="316"/>
        <end position="331"/>
    </location>
</feature>
<dbReference type="HOGENOM" id="CLU_472589_0_0_1"/>
<feature type="compositionally biased region" description="Basic and acidic residues" evidence="1">
    <location>
        <begin position="33"/>
        <end position="62"/>
    </location>
</feature>